<feature type="domain" description="Tetrahydrofolate dehydrogenase/cyclohydrolase NAD(P)-binding" evidence="14">
    <location>
        <begin position="140"/>
        <end position="283"/>
    </location>
</feature>
<evidence type="ECO:0000256" key="4">
    <source>
        <dbReference type="ARBA" id="ARBA00022605"/>
    </source>
</evidence>
<comment type="subunit">
    <text evidence="2 12">Homodimer.</text>
</comment>
<comment type="pathway">
    <text evidence="1 12">One-carbon metabolism; tetrahydrofolate interconversion.</text>
</comment>
<dbReference type="PRINTS" id="PR00085">
    <property type="entry name" value="THFDHDRGNASE"/>
</dbReference>
<dbReference type="EC" id="3.5.4.9" evidence="12"/>
<dbReference type="OrthoDB" id="9803580at2"/>
<evidence type="ECO:0000256" key="2">
    <source>
        <dbReference type="ARBA" id="ARBA00011738"/>
    </source>
</evidence>
<evidence type="ECO:0000256" key="9">
    <source>
        <dbReference type="ARBA" id="ARBA00023102"/>
    </source>
</evidence>
<evidence type="ECO:0000313" key="15">
    <source>
        <dbReference type="EMBL" id="AEH39885.1"/>
    </source>
</evidence>
<dbReference type="PROSITE" id="PS00766">
    <property type="entry name" value="THF_DHG_CYH_1"/>
    <property type="match status" value="1"/>
</dbReference>
<evidence type="ECO:0000256" key="1">
    <source>
        <dbReference type="ARBA" id="ARBA00004777"/>
    </source>
</evidence>
<dbReference type="InterPro" id="IPR036291">
    <property type="entry name" value="NAD(P)-bd_dom_sf"/>
</dbReference>
<dbReference type="EC" id="1.5.1.5" evidence="12"/>
<keyword evidence="16" id="KW-1185">Reference proteome</keyword>
<comment type="similarity">
    <text evidence="12">Belongs to the tetrahydrofolate dehydrogenase/cyclohydrolase family.</text>
</comment>
<dbReference type="GO" id="GO:0004477">
    <property type="term" value="F:methenyltetrahydrofolate cyclohydrolase activity"/>
    <property type="evidence" value="ECO:0007669"/>
    <property type="project" value="UniProtKB-UniRule"/>
</dbReference>
<comment type="catalytic activity">
    <reaction evidence="12">
        <text>(6R)-5,10-methenyltetrahydrofolate + H2O = (6R)-10-formyltetrahydrofolate + H(+)</text>
        <dbReference type="Rhea" id="RHEA:23700"/>
        <dbReference type="ChEBI" id="CHEBI:15377"/>
        <dbReference type="ChEBI" id="CHEBI:15378"/>
        <dbReference type="ChEBI" id="CHEBI:57455"/>
        <dbReference type="ChEBI" id="CHEBI:195366"/>
        <dbReference type="EC" id="3.5.4.9"/>
    </reaction>
</comment>
<dbReference type="AlphaFoldDB" id="F7WZL8"/>
<keyword evidence="8 12" id="KW-0560">Oxidoreductase</keyword>
<evidence type="ECO:0000313" key="16">
    <source>
        <dbReference type="Proteomes" id="UP000006811"/>
    </source>
</evidence>
<comment type="caution">
    <text evidence="12">Lacks conserved residue(s) required for the propagation of feature annotation.</text>
</comment>
<dbReference type="HAMAP" id="MF_01576">
    <property type="entry name" value="THF_DHG_CYH"/>
    <property type="match status" value="1"/>
</dbReference>
<feature type="binding site" evidence="12">
    <location>
        <position position="232"/>
    </location>
    <ligand>
        <name>NADP(+)</name>
        <dbReference type="ChEBI" id="CHEBI:58349"/>
    </ligand>
</feature>
<evidence type="ECO:0000259" key="13">
    <source>
        <dbReference type="Pfam" id="PF00763"/>
    </source>
</evidence>
<dbReference type="Pfam" id="PF02882">
    <property type="entry name" value="THF_DHG_CYH_C"/>
    <property type="match status" value="1"/>
</dbReference>
<dbReference type="PROSITE" id="PS00767">
    <property type="entry name" value="THF_DHG_CYH_2"/>
    <property type="match status" value="1"/>
</dbReference>
<keyword evidence="10 12" id="KW-0486">Methionine biosynthesis</keyword>
<dbReference type="CDD" id="cd01080">
    <property type="entry name" value="NAD_bind_m-THF_DH_Cyclohyd"/>
    <property type="match status" value="1"/>
</dbReference>
<dbReference type="eggNOG" id="COG0190">
    <property type="taxonomic scope" value="Bacteria"/>
</dbReference>
<dbReference type="SUPFAM" id="SSF53223">
    <property type="entry name" value="Aminoacid dehydrogenase-like, N-terminal domain"/>
    <property type="match status" value="1"/>
</dbReference>
<protein>
    <recommendedName>
        <fullName evidence="12">Bifunctional protein FolD</fullName>
    </recommendedName>
    <domain>
        <recommendedName>
            <fullName evidence="12">Methylenetetrahydrofolate dehydrogenase</fullName>
            <ecNumber evidence="12">1.5.1.5</ecNumber>
        </recommendedName>
    </domain>
    <domain>
        <recommendedName>
            <fullName evidence="12">Methenyltetrahydrofolate cyclohydrolase</fullName>
            <ecNumber evidence="12">3.5.4.9</ecNumber>
        </recommendedName>
    </domain>
</protein>
<dbReference type="GO" id="GO:0006164">
    <property type="term" value="P:purine nucleotide biosynthetic process"/>
    <property type="evidence" value="ECO:0007669"/>
    <property type="project" value="UniProtKB-KW"/>
</dbReference>
<dbReference type="PANTHER" id="PTHR48099:SF5">
    <property type="entry name" value="C-1-TETRAHYDROFOLATE SYNTHASE, CYTOPLASMIC"/>
    <property type="match status" value="1"/>
</dbReference>
<keyword evidence="9 12" id="KW-0368">Histidine biosynthesis</keyword>
<dbReference type="UniPathway" id="UPA00193"/>
<dbReference type="HOGENOM" id="CLU_034045_2_1_6"/>
<sequence>MITKIMKGLKISNQIKNKIRKKNKIKKKNNNRAPGLAVILIGNNPSSLIYINTKINACYSVGFFSAYWHLSEDTCEKKVVKLIKKLNNNKLIDGILVQLPLPHQMNTTNVLNSIDPYKDVDGFHPYNSGLLYQGYPMLRACTPRGIITLLEYYNIDLTGLNAIIIGSSIIVGKPLYLELLRTNCTITIANKFTKNLKDHVKMADLIIIAIGHPNFLYGDWIKYGAIVIDVGINYMQKNKKIVGDVHYDSVSLKTSYITPVPGGVGPMTIASLLQNTLEIYEKSQKNFK</sequence>
<evidence type="ECO:0000256" key="11">
    <source>
        <dbReference type="ARBA" id="ARBA00023268"/>
    </source>
</evidence>
<dbReference type="InterPro" id="IPR000672">
    <property type="entry name" value="THF_DH/CycHdrlase"/>
</dbReference>
<dbReference type="Pfam" id="PF00763">
    <property type="entry name" value="THF_DHG_CYH"/>
    <property type="match status" value="1"/>
</dbReference>
<gene>
    <name evidence="12 15" type="primary">folD</name>
    <name evidence="15" type="ORF">BCTU_316</name>
</gene>
<evidence type="ECO:0000256" key="3">
    <source>
        <dbReference type="ARBA" id="ARBA00022563"/>
    </source>
</evidence>
<name>F7WZL8_9GAMM</name>
<dbReference type="Proteomes" id="UP000006811">
    <property type="component" value="Chromosome"/>
</dbReference>
<dbReference type="STRING" id="261317.BCTU_316"/>
<dbReference type="GO" id="GO:0004488">
    <property type="term" value="F:methylenetetrahydrofolate dehydrogenase (NADP+) activity"/>
    <property type="evidence" value="ECO:0007669"/>
    <property type="project" value="UniProtKB-UniRule"/>
</dbReference>
<reference evidence="15 16" key="1">
    <citation type="journal article" date="2011" name="Appl. Environ. Microbiol.">
        <title>The genome of Buchnera aphidicola from the aphid Cinara tujafilina provides new clues about the evolutionary history of metabolic losses in bacterial endosymbionts.</title>
        <authorList>
            <person name="Lamelas A."/>
            <person name="Gosalbes M.J."/>
            <person name="Moya A."/>
            <person name="Latorre A."/>
        </authorList>
    </citation>
    <scope>NUCLEOTIDE SEQUENCE [LARGE SCALE GENOMIC DNA]</scope>
    <source>
        <strain evidence="16">Cinara tujafilina</strain>
    </source>
</reference>
<comment type="function">
    <text evidence="12">Catalyzes the oxidation of 5,10-methylenetetrahydrofolate to 5,10-methenyltetrahydrofolate and then the hydrolysis of 5,10-methenyltetrahydrofolate to 10-formyltetrahydrofolate.</text>
</comment>
<dbReference type="InterPro" id="IPR020631">
    <property type="entry name" value="THF_DH/CycHdrlase_NAD-bd_dom"/>
</dbReference>
<keyword evidence="3 12" id="KW-0554">One-carbon metabolism</keyword>
<proteinExistence type="inferred from homology"/>
<dbReference type="Gene3D" id="3.40.50.720">
    <property type="entry name" value="NAD(P)-binding Rossmann-like Domain"/>
    <property type="match status" value="1"/>
</dbReference>
<dbReference type="InterPro" id="IPR020630">
    <property type="entry name" value="THF_DH/CycHdrlase_cat_dom"/>
</dbReference>
<keyword evidence="7 12" id="KW-0521">NADP</keyword>
<keyword evidence="4 12" id="KW-0028">Amino-acid biosynthesis</keyword>
<keyword evidence="6 12" id="KW-0378">Hydrolase</keyword>
<dbReference type="FunFam" id="3.40.50.10860:FF:000005">
    <property type="entry name" value="C-1-tetrahydrofolate synthase, cytoplasmic, putative"/>
    <property type="match status" value="1"/>
</dbReference>
<comment type="catalytic activity">
    <reaction evidence="12">
        <text>(6R)-5,10-methylene-5,6,7,8-tetrahydrofolate + NADP(+) = (6R)-5,10-methenyltetrahydrofolate + NADPH</text>
        <dbReference type="Rhea" id="RHEA:22812"/>
        <dbReference type="ChEBI" id="CHEBI:15636"/>
        <dbReference type="ChEBI" id="CHEBI:57455"/>
        <dbReference type="ChEBI" id="CHEBI:57783"/>
        <dbReference type="ChEBI" id="CHEBI:58349"/>
        <dbReference type="EC" id="1.5.1.5"/>
    </reaction>
</comment>
<keyword evidence="5 12" id="KW-0658">Purine biosynthesis</keyword>
<dbReference type="GO" id="GO:0000105">
    <property type="term" value="P:L-histidine biosynthetic process"/>
    <property type="evidence" value="ECO:0007669"/>
    <property type="project" value="UniProtKB-KW"/>
</dbReference>
<evidence type="ECO:0000256" key="12">
    <source>
        <dbReference type="HAMAP-Rule" id="MF_01576"/>
    </source>
</evidence>
<feature type="binding site" evidence="12">
    <location>
        <begin position="166"/>
        <end position="168"/>
    </location>
    <ligand>
        <name>NADP(+)</name>
        <dbReference type="ChEBI" id="CHEBI:58349"/>
    </ligand>
</feature>
<evidence type="ECO:0000256" key="6">
    <source>
        <dbReference type="ARBA" id="ARBA00022801"/>
    </source>
</evidence>
<dbReference type="GO" id="GO:0005829">
    <property type="term" value="C:cytosol"/>
    <property type="evidence" value="ECO:0007669"/>
    <property type="project" value="TreeGrafter"/>
</dbReference>
<evidence type="ECO:0000256" key="5">
    <source>
        <dbReference type="ARBA" id="ARBA00022755"/>
    </source>
</evidence>
<accession>F7WZL8</accession>
<evidence type="ECO:0000259" key="14">
    <source>
        <dbReference type="Pfam" id="PF02882"/>
    </source>
</evidence>
<feature type="domain" description="Tetrahydrofolate dehydrogenase/cyclohydrolase catalytic" evidence="13">
    <location>
        <begin position="6"/>
        <end position="121"/>
    </location>
</feature>
<dbReference type="NCBIfam" id="NF008058">
    <property type="entry name" value="PRK10792.1"/>
    <property type="match status" value="1"/>
</dbReference>
<dbReference type="GO" id="GO:0035999">
    <property type="term" value="P:tetrahydrofolate interconversion"/>
    <property type="evidence" value="ECO:0007669"/>
    <property type="project" value="UniProtKB-UniRule"/>
</dbReference>
<keyword evidence="11 12" id="KW-0511">Multifunctional enzyme</keyword>
<dbReference type="KEGG" id="baj:BCTU_316"/>
<dbReference type="InterPro" id="IPR020867">
    <property type="entry name" value="THF_DH/CycHdrlase_CS"/>
</dbReference>
<dbReference type="GO" id="GO:0009086">
    <property type="term" value="P:methionine biosynthetic process"/>
    <property type="evidence" value="ECO:0007669"/>
    <property type="project" value="UniProtKB-KW"/>
</dbReference>
<dbReference type="FunFam" id="3.40.50.720:FF:000006">
    <property type="entry name" value="Bifunctional protein FolD"/>
    <property type="match status" value="1"/>
</dbReference>
<organism evidence="15 16">
    <name type="scientific">Buchnera aphidicola</name>
    <name type="common">Cinara tujafilina</name>
    <dbReference type="NCBI Taxonomy" id="261317"/>
    <lineage>
        <taxon>Bacteria</taxon>
        <taxon>Pseudomonadati</taxon>
        <taxon>Pseudomonadota</taxon>
        <taxon>Gammaproteobacteria</taxon>
        <taxon>Enterobacterales</taxon>
        <taxon>Erwiniaceae</taxon>
        <taxon>Buchnera</taxon>
    </lineage>
</organism>
<dbReference type="EMBL" id="CP001817">
    <property type="protein sequence ID" value="AEH39885.1"/>
    <property type="molecule type" value="Genomic_DNA"/>
</dbReference>
<evidence type="ECO:0000256" key="8">
    <source>
        <dbReference type="ARBA" id="ARBA00023002"/>
    </source>
</evidence>
<evidence type="ECO:0000256" key="10">
    <source>
        <dbReference type="ARBA" id="ARBA00023167"/>
    </source>
</evidence>
<evidence type="ECO:0000256" key="7">
    <source>
        <dbReference type="ARBA" id="ARBA00022857"/>
    </source>
</evidence>
<dbReference type="PANTHER" id="PTHR48099">
    <property type="entry name" value="C-1-TETRAHYDROFOLATE SYNTHASE, CYTOPLASMIC-RELATED"/>
    <property type="match status" value="1"/>
</dbReference>
<dbReference type="Gene3D" id="3.40.50.10860">
    <property type="entry name" value="Leucine Dehydrogenase, chain A, domain 1"/>
    <property type="match status" value="1"/>
</dbReference>
<dbReference type="InterPro" id="IPR046346">
    <property type="entry name" value="Aminoacid_DH-like_N_sf"/>
</dbReference>
<dbReference type="SUPFAM" id="SSF51735">
    <property type="entry name" value="NAD(P)-binding Rossmann-fold domains"/>
    <property type="match status" value="1"/>
</dbReference>